<dbReference type="GO" id="GO:0020037">
    <property type="term" value="F:heme binding"/>
    <property type="evidence" value="ECO:0007669"/>
    <property type="project" value="InterPro"/>
</dbReference>
<evidence type="ECO:0000313" key="15">
    <source>
        <dbReference type="EMBL" id="PDO11679.1"/>
    </source>
</evidence>
<keyword evidence="3 10" id="KW-0349">Heme</keyword>
<dbReference type="Pfam" id="PF00032">
    <property type="entry name" value="Cytochrom_B_C"/>
    <property type="match status" value="1"/>
</dbReference>
<dbReference type="Proteomes" id="UP000243688">
    <property type="component" value="Unassembled WGS sequence"/>
</dbReference>
<dbReference type="EMBL" id="MOXJ01000001">
    <property type="protein sequence ID" value="PDO11679.1"/>
    <property type="molecule type" value="Genomic_DNA"/>
</dbReference>
<keyword evidence="9 12" id="KW-0472">Membrane</keyword>
<dbReference type="InterPro" id="IPR036150">
    <property type="entry name" value="Cyt_b/b6_C_sf"/>
</dbReference>
<evidence type="ECO:0000256" key="5">
    <source>
        <dbReference type="ARBA" id="ARBA00022723"/>
    </source>
</evidence>
<evidence type="ECO:0000256" key="10">
    <source>
        <dbReference type="PROSITE-ProRule" id="PRU00433"/>
    </source>
</evidence>
<evidence type="ECO:0000256" key="1">
    <source>
        <dbReference type="ARBA" id="ARBA00004141"/>
    </source>
</evidence>
<dbReference type="Pfam" id="PF13442">
    <property type="entry name" value="Cytochrome_CBB3"/>
    <property type="match status" value="1"/>
</dbReference>
<dbReference type="GO" id="GO:0016491">
    <property type="term" value="F:oxidoreductase activity"/>
    <property type="evidence" value="ECO:0007669"/>
    <property type="project" value="InterPro"/>
</dbReference>
<dbReference type="PANTHER" id="PTHR37823">
    <property type="entry name" value="CYTOCHROME C-553-LIKE"/>
    <property type="match status" value="1"/>
</dbReference>
<feature type="transmembrane region" description="Helical" evidence="12">
    <location>
        <begin position="46"/>
        <end position="66"/>
    </location>
</feature>
<dbReference type="SUPFAM" id="SSF46626">
    <property type="entry name" value="Cytochrome c"/>
    <property type="match status" value="1"/>
</dbReference>
<accession>A0A2A6E4E5</accession>
<evidence type="ECO:0000256" key="9">
    <source>
        <dbReference type="ARBA" id="ARBA00023136"/>
    </source>
</evidence>
<evidence type="ECO:0000259" key="13">
    <source>
        <dbReference type="PROSITE" id="PS51003"/>
    </source>
</evidence>
<keyword evidence="6" id="KW-0249">Electron transport</keyword>
<dbReference type="SUPFAM" id="SSF81648">
    <property type="entry name" value="a domain/subunit of cytochrome bc1 complex (Ubiquinol-cytochrome c reductase)"/>
    <property type="match status" value="1"/>
</dbReference>
<organism evidence="15 16">
    <name type="scientific">Candidatus Reconcilbacillus cellulovorans</name>
    <dbReference type="NCBI Taxonomy" id="1906605"/>
    <lineage>
        <taxon>Bacteria</taxon>
        <taxon>Bacillati</taxon>
        <taxon>Bacillota</taxon>
        <taxon>Bacilli</taxon>
        <taxon>Bacillales</taxon>
        <taxon>Paenibacillaceae</taxon>
        <taxon>Candidatus Reconcilbacillus</taxon>
    </lineage>
</organism>
<dbReference type="InterPro" id="IPR009056">
    <property type="entry name" value="Cyt_c-like_dom"/>
</dbReference>
<evidence type="ECO:0000313" key="16">
    <source>
        <dbReference type="Proteomes" id="UP000243688"/>
    </source>
</evidence>
<feature type="domain" description="Cytochrome b/b6 C-terminal region profile" evidence="13">
    <location>
        <begin position="32"/>
        <end position="160"/>
    </location>
</feature>
<dbReference type="PROSITE" id="PS51003">
    <property type="entry name" value="CYTB_CTER"/>
    <property type="match status" value="1"/>
</dbReference>
<feature type="transmembrane region" description="Helical" evidence="12">
    <location>
        <begin position="107"/>
        <end position="129"/>
    </location>
</feature>
<dbReference type="PROSITE" id="PS51007">
    <property type="entry name" value="CYTC"/>
    <property type="match status" value="1"/>
</dbReference>
<keyword evidence="7 12" id="KW-1133">Transmembrane helix</keyword>
<evidence type="ECO:0000256" key="4">
    <source>
        <dbReference type="ARBA" id="ARBA00022692"/>
    </source>
</evidence>
<name>A0A2A6E4E5_9BACL</name>
<reference evidence="15 16" key="1">
    <citation type="submission" date="2016-12" db="EMBL/GenBank/DDBJ databases">
        <title>Candidatus Reconcilibacillus cellulovorans genome.</title>
        <authorList>
            <person name="Kolinko S."/>
            <person name="Wu Y.-W."/>
            <person name="Tachea F."/>
            <person name="Denzel E."/>
            <person name="Hiras J."/>
            <person name="Baecker N."/>
            <person name="Chan L.J."/>
            <person name="Eichorst S.A."/>
            <person name="Frey D."/>
            <person name="Adams P.D."/>
            <person name="Pray T."/>
            <person name="Tanjore D."/>
            <person name="Petzold C.J."/>
            <person name="Gladden J.M."/>
            <person name="Simmons B.A."/>
            <person name="Singer S.W."/>
        </authorList>
    </citation>
    <scope>NUCLEOTIDE SEQUENCE [LARGE SCALE GENOMIC DNA]</scope>
    <source>
        <strain evidence="15">JTherm</strain>
    </source>
</reference>
<dbReference type="PANTHER" id="PTHR37823:SF4">
    <property type="entry name" value="MENAQUINOL-CYTOCHROME C REDUCTASE CYTOCHROME B_C SUBUNIT"/>
    <property type="match status" value="1"/>
</dbReference>
<evidence type="ECO:0000256" key="3">
    <source>
        <dbReference type="ARBA" id="ARBA00022617"/>
    </source>
</evidence>
<dbReference type="Gene3D" id="1.10.760.10">
    <property type="entry name" value="Cytochrome c-like domain"/>
    <property type="match status" value="1"/>
</dbReference>
<evidence type="ECO:0000256" key="11">
    <source>
        <dbReference type="SAM" id="MobiDB-lite"/>
    </source>
</evidence>
<feature type="transmembrane region" description="Helical" evidence="12">
    <location>
        <begin position="141"/>
        <end position="162"/>
    </location>
</feature>
<sequence>MAHERQDREEKIVYVGDSRVRKRTKPIAPKDFSAYPGKSEVFVPNFLLKEWMVGVVVLVGFLLLVLQEKAPLGYPADPLKADFIPMPDWYFLFLYQLLKYPYTSQDWVVFGTFVLPALGFLALLLAPFLDRGPERRFYRRPIASSVMLLSLLAMIHLTVVAWDHYKHELATKGITPEHIQREQELKEQKQSGQPPQAGGGGGTRPVAIVGKDEPGYSIYQKATCVMCHGADLAGKPGAPKLLGIGDKYDKQGILDIIHKGTPSGVMPAQYDALKSKGLSDADIEQLAEWLAKQKSS</sequence>
<keyword evidence="2" id="KW-0813">Transport</keyword>
<keyword evidence="8 10" id="KW-0408">Iron</keyword>
<evidence type="ECO:0000256" key="2">
    <source>
        <dbReference type="ARBA" id="ARBA00022448"/>
    </source>
</evidence>
<dbReference type="InterPro" id="IPR027387">
    <property type="entry name" value="Cytb/b6-like_sf"/>
</dbReference>
<keyword evidence="5 10" id="KW-0479">Metal-binding</keyword>
<dbReference type="GO" id="GO:0016020">
    <property type="term" value="C:membrane"/>
    <property type="evidence" value="ECO:0007669"/>
    <property type="project" value="UniProtKB-SubCell"/>
</dbReference>
<dbReference type="InterPro" id="IPR051811">
    <property type="entry name" value="Cytochrome_c550/c551-like"/>
</dbReference>
<evidence type="ECO:0000256" key="8">
    <source>
        <dbReference type="ARBA" id="ARBA00023004"/>
    </source>
</evidence>
<dbReference type="AlphaFoldDB" id="A0A2A6E4E5"/>
<dbReference type="GO" id="GO:0046872">
    <property type="term" value="F:metal ion binding"/>
    <property type="evidence" value="ECO:0007669"/>
    <property type="project" value="UniProtKB-KW"/>
</dbReference>
<proteinExistence type="predicted"/>
<dbReference type="InterPro" id="IPR005798">
    <property type="entry name" value="Cyt_b/b6_C"/>
</dbReference>
<feature type="domain" description="Cytochrome c" evidence="14">
    <location>
        <begin position="210"/>
        <end position="294"/>
    </location>
</feature>
<keyword evidence="4 12" id="KW-0812">Transmembrane</keyword>
<comment type="caution">
    <text evidence="15">The sequence shown here is derived from an EMBL/GenBank/DDBJ whole genome shotgun (WGS) entry which is preliminary data.</text>
</comment>
<protein>
    <submittedName>
        <fullName evidence="15">Menaquinol-cytochrome C reductase</fullName>
    </submittedName>
</protein>
<dbReference type="GO" id="GO:0009055">
    <property type="term" value="F:electron transfer activity"/>
    <property type="evidence" value="ECO:0007669"/>
    <property type="project" value="InterPro"/>
</dbReference>
<evidence type="ECO:0000256" key="7">
    <source>
        <dbReference type="ARBA" id="ARBA00022989"/>
    </source>
</evidence>
<evidence type="ECO:0000256" key="12">
    <source>
        <dbReference type="SAM" id="Phobius"/>
    </source>
</evidence>
<evidence type="ECO:0000256" key="6">
    <source>
        <dbReference type="ARBA" id="ARBA00022982"/>
    </source>
</evidence>
<evidence type="ECO:0000259" key="14">
    <source>
        <dbReference type="PROSITE" id="PS51007"/>
    </source>
</evidence>
<gene>
    <name evidence="15" type="ORF">BLM47_00750</name>
</gene>
<dbReference type="InterPro" id="IPR036909">
    <property type="entry name" value="Cyt_c-like_dom_sf"/>
</dbReference>
<comment type="subcellular location">
    <subcellularLocation>
        <location evidence="1">Membrane</location>
        <topology evidence="1">Multi-pass membrane protein</topology>
    </subcellularLocation>
</comment>
<feature type="region of interest" description="Disordered" evidence="11">
    <location>
        <begin position="181"/>
        <end position="206"/>
    </location>
</feature>
<dbReference type="Gene3D" id="1.20.810.10">
    <property type="entry name" value="Cytochrome Bc1 Complex, Chain C"/>
    <property type="match status" value="1"/>
</dbReference>